<feature type="compositionally biased region" description="Polar residues" evidence="1">
    <location>
        <begin position="1"/>
        <end position="18"/>
    </location>
</feature>
<keyword evidence="3" id="KW-1185">Reference proteome</keyword>
<sequence length="235" mass="26354">MSANSVTDISHSSLSPSLEQKERFATNKLPRQKRADASWLARSWVIASHGRRSTSNNKTFITTEKASSGRSKHSPEDAPKGLGVTGLTTRTTESGRPNITDFRCRRAEIGKWPPMNGPPTRKKEEKKQLVHLTRISSHPTEKPHCLGASQTPSGHIDLEIYPEGERTVSVRGGYQLKQTKQGFGNRNFPKSNHSPLTPPARYVGQYLSPDPMHNHNCRETKNHPDRFEIEISQNE</sequence>
<comment type="caution">
    <text evidence="2">The sequence shown here is derived from an EMBL/GenBank/DDBJ whole genome shotgun (WGS) entry which is preliminary data.</text>
</comment>
<feature type="compositionally biased region" description="Low complexity" evidence="1">
    <location>
        <begin position="81"/>
        <end position="92"/>
    </location>
</feature>
<organism evidence="2 3">
    <name type="scientific">Rhynchophorus ferrugineus</name>
    <name type="common">Red palm weevil</name>
    <name type="synonym">Curculio ferrugineus</name>
    <dbReference type="NCBI Taxonomy" id="354439"/>
    <lineage>
        <taxon>Eukaryota</taxon>
        <taxon>Metazoa</taxon>
        <taxon>Ecdysozoa</taxon>
        <taxon>Arthropoda</taxon>
        <taxon>Hexapoda</taxon>
        <taxon>Insecta</taxon>
        <taxon>Pterygota</taxon>
        <taxon>Neoptera</taxon>
        <taxon>Endopterygota</taxon>
        <taxon>Coleoptera</taxon>
        <taxon>Polyphaga</taxon>
        <taxon>Cucujiformia</taxon>
        <taxon>Curculionidae</taxon>
        <taxon>Dryophthorinae</taxon>
        <taxon>Rhynchophorus</taxon>
    </lineage>
</organism>
<feature type="region of interest" description="Disordered" evidence="1">
    <location>
        <begin position="1"/>
        <end position="37"/>
    </location>
</feature>
<feature type="compositionally biased region" description="Basic and acidic residues" evidence="1">
    <location>
        <begin position="212"/>
        <end position="229"/>
    </location>
</feature>
<gene>
    <name evidence="2" type="ORF">GWI33_013707</name>
</gene>
<dbReference type="EMBL" id="JAACXV010013365">
    <property type="protein sequence ID" value="KAF7273599.1"/>
    <property type="molecule type" value="Genomic_DNA"/>
</dbReference>
<feature type="region of interest" description="Disordered" evidence="1">
    <location>
        <begin position="179"/>
        <end position="235"/>
    </location>
</feature>
<dbReference type="Proteomes" id="UP000625711">
    <property type="component" value="Unassembled WGS sequence"/>
</dbReference>
<accession>A0A834MD06</accession>
<evidence type="ECO:0000313" key="3">
    <source>
        <dbReference type="Proteomes" id="UP000625711"/>
    </source>
</evidence>
<feature type="compositionally biased region" description="Polar residues" evidence="1">
    <location>
        <begin position="53"/>
        <end position="69"/>
    </location>
</feature>
<feature type="compositionally biased region" description="Polar residues" evidence="1">
    <location>
        <begin position="179"/>
        <end position="195"/>
    </location>
</feature>
<dbReference type="AlphaFoldDB" id="A0A834MD06"/>
<protein>
    <submittedName>
        <fullName evidence="2">Uncharacterized protein</fullName>
    </submittedName>
</protein>
<proteinExistence type="predicted"/>
<name>A0A834MD06_RHYFE</name>
<evidence type="ECO:0000313" key="2">
    <source>
        <dbReference type="EMBL" id="KAF7273599.1"/>
    </source>
</evidence>
<evidence type="ECO:0000256" key="1">
    <source>
        <dbReference type="SAM" id="MobiDB-lite"/>
    </source>
</evidence>
<feature type="region of interest" description="Disordered" evidence="1">
    <location>
        <begin position="50"/>
        <end position="98"/>
    </location>
</feature>
<reference evidence="2" key="1">
    <citation type="submission" date="2020-08" db="EMBL/GenBank/DDBJ databases">
        <title>Genome sequencing and assembly of the red palm weevil Rhynchophorus ferrugineus.</title>
        <authorList>
            <person name="Dias G.B."/>
            <person name="Bergman C.M."/>
            <person name="Manee M."/>
        </authorList>
    </citation>
    <scope>NUCLEOTIDE SEQUENCE</scope>
    <source>
        <strain evidence="2">AA-2017</strain>
        <tissue evidence="2">Whole larva</tissue>
    </source>
</reference>